<dbReference type="Pfam" id="PF04825">
    <property type="entry name" value="Rad21_Rec8_N"/>
    <property type="match status" value="1"/>
</dbReference>
<reference evidence="5 6" key="1">
    <citation type="journal article" date="2018" name="PLoS Genet.">
        <title>Repeat elements organise 3D genome structure and mediate transcription in the filamentous fungus Epichloe festucae.</title>
        <authorList>
            <person name="Winter D.J."/>
            <person name="Ganley A.R.D."/>
            <person name="Young C.A."/>
            <person name="Liachko I."/>
            <person name="Schardl C.L."/>
            <person name="Dupont P.Y."/>
            <person name="Berry D."/>
            <person name="Ram A."/>
            <person name="Scott B."/>
            <person name="Cox M.P."/>
        </authorList>
    </citation>
    <scope>NUCLEOTIDE SEQUENCE [LARGE SCALE GENOMIC DNA]</scope>
    <source>
        <strain evidence="5 6">Fl1</strain>
    </source>
</reference>
<keyword evidence="6" id="KW-1185">Reference proteome</keyword>
<dbReference type="PANTHER" id="PTHR12585">
    <property type="entry name" value="SCC1 / RAD21 FAMILY MEMBER"/>
    <property type="match status" value="1"/>
</dbReference>
<comment type="subcellular location">
    <subcellularLocation>
        <location evidence="1">Nucleus</location>
    </subcellularLocation>
</comment>
<protein>
    <recommendedName>
        <fullName evidence="4">Rad21/Rec8-like protein N-terminal domain-containing protein</fullName>
    </recommendedName>
</protein>
<feature type="region of interest" description="Disordered" evidence="3">
    <location>
        <begin position="491"/>
        <end position="530"/>
    </location>
</feature>
<dbReference type="GO" id="GO:0003682">
    <property type="term" value="F:chromatin binding"/>
    <property type="evidence" value="ECO:0007669"/>
    <property type="project" value="TreeGrafter"/>
</dbReference>
<proteinExistence type="predicted"/>
<dbReference type="OrthoDB" id="5427633at2759"/>
<evidence type="ECO:0000313" key="5">
    <source>
        <dbReference type="EMBL" id="QPH04140.1"/>
    </source>
</evidence>
<dbReference type="EMBL" id="CP031388">
    <property type="protein sequence ID" value="QPH04140.1"/>
    <property type="molecule type" value="Genomic_DNA"/>
</dbReference>
<feature type="region of interest" description="Disordered" evidence="3">
    <location>
        <begin position="428"/>
        <end position="474"/>
    </location>
</feature>
<accession>A0A7S9KU87</accession>
<evidence type="ECO:0000256" key="1">
    <source>
        <dbReference type="ARBA" id="ARBA00004123"/>
    </source>
</evidence>
<sequence length="693" mass="75559">MFYSHDSRLVATVGKGSQRKLNRKTIQGVNVPKACEKIIDPGAPLALRLQGNLLYGVSRVFSHQCNYVLTDAEKTQSDMMTFFRSMNTSETDPKAGKAKRHQIMLQDDPQFDPLAMLPRLDEMLGYEIRSNLMSTQESTHRFSQMSPLDPSAVPSACTSRRSSIIGFDLPPSSLSVGSYQLPGNLYHSSPFNKAFNDPEAMQDFRPFADHEADLDPMCGMGLEFDADGNLVSIMDAEPELPPLRGTSPDPLHGADSTLSRVRKVNQQAEDSGMNDENFLVDFGEAALPDAEPFAAVQPAGGHVLTDVLTLITETTETEEASAALHVTRRRKIRTMVDQELRVPRDEFRGWSENYATNMEAARKRVKGTTLAKAKRNALALMYNNGISGIGTLQHGFGVEHPLAADFAGTALRAHVLGLTTDEIEDINAPRGRRRKSQEAFVEEQGDTRNIRQRLDHDDELGRRGETMGFGGGLEFGDDSIPEIGMEAAPALEDRNSSSLMPWSRHGSAVPGSATRAPGSAQKPVLAPSPLHGRGSIAGSIERHSDPVEEPYKDIAFVSQPSSILFGQDSENTGNVDPGNNNTQASIAGLDISSQDFLDYVAGQVHHHGIPRSNSHAGQRWIDFERLAGPAVHSKVVAAQAFLHILSLVTKNVISVEQDGIEDNEPFGALRIGVRERVVCAAEHDSENSAVEPE</sequence>
<dbReference type="InterPro" id="IPR039781">
    <property type="entry name" value="Rad21/Rec8-like"/>
</dbReference>
<dbReference type="GO" id="GO:0030892">
    <property type="term" value="C:mitotic cohesin complex"/>
    <property type="evidence" value="ECO:0007669"/>
    <property type="project" value="TreeGrafter"/>
</dbReference>
<dbReference type="GO" id="GO:0007064">
    <property type="term" value="P:mitotic sister chromatid cohesion"/>
    <property type="evidence" value="ECO:0007669"/>
    <property type="project" value="TreeGrafter"/>
</dbReference>
<name>A0A7S9KU87_EPIFF</name>
<evidence type="ECO:0000313" key="6">
    <source>
        <dbReference type="Proteomes" id="UP000594364"/>
    </source>
</evidence>
<evidence type="ECO:0000259" key="4">
    <source>
        <dbReference type="Pfam" id="PF04825"/>
    </source>
</evidence>
<evidence type="ECO:0000256" key="3">
    <source>
        <dbReference type="SAM" id="MobiDB-lite"/>
    </source>
</evidence>
<evidence type="ECO:0000256" key="2">
    <source>
        <dbReference type="ARBA" id="ARBA00023242"/>
    </source>
</evidence>
<feature type="domain" description="Rad21/Rec8-like protein N-terminal" evidence="4">
    <location>
        <begin position="16"/>
        <end position="100"/>
    </location>
</feature>
<dbReference type="PANTHER" id="PTHR12585:SF70">
    <property type="entry name" value="RAD21_REC8 N TERMINAL DOMAIN PROTEIN (AFU_ORTHOLOGUE AFUA_6G02900)"/>
    <property type="match status" value="1"/>
</dbReference>
<dbReference type="InterPro" id="IPR006910">
    <property type="entry name" value="Rad21_Rec8_N"/>
</dbReference>
<gene>
    <name evidence="5" type="ORF">C2857_000887</name>
</gene>
<dbReference type="AlphaFoldDB" id="A0A7S9KU87"/>
<dbReference type="Proteomes" id="UP000594364">
    <property type="component" value="Chromosome 4"/>
</dbReference>
<keyword evidence="2" id="KW-0539">Nucleus</keyword>
<dbReference type="CDD" id="cd21789">
    <property type="entry name" value="Rad21_Rec8_M_SpRec8p-like"/>
    <property type="match status" value="1"/>
</dbReference>
<dbReference type="GO" id="GO:0005634">
    <property type="term" value="C:nucleus"/>
    <property type="evidence" value="ECO:0007669"/>
    <property type="project" value="UniProtKB-SubCell"/>
</dbReference>
<feature type="compositionally biased region" description="Basic and acidic residues" evidence="3">
    <location>
        <begin position="445"/>
        <end position="465"/>
    </location>
</feature>
<organism evidence="5 6">
    <name type="scientific">Epichloe festucae (strain Fl1)</name>
    <dbReference type="NCBI Taxonomy" id="877507"/>
    <lineage>
        <taxon>Eukaryota</taxon>
        <taxon>Fungi</taxon>
        <taxon>Dikarya</taxon>
        <taxon>Ascomycota</taxon>
        <taxon>Pezizomycotina</taxon>
        <taxon>Sordariomycetes</taxon>
        <taxon>Hypocreomycetidae</taxon>
        <taxon>Hypocreales</taxon>
        <taxon>Clavicipitaceae</taxon>
        <taxon>Epichloe</taxon>
    </lineage>
</organism>